<dbReference type="AlphaFoldDB" id="A0AAD4KDV2"/>
<accession>A0AAD4KDV2</accession>
<reference evidence="1" key="1">
    <citation type="submission" date="2021-12" db="EMBL/GenBank/DDBJ databases">
        <title>Convergent genome expansion in fungi linked to evolution of root-endophyte symbiosis.</title>
        <authorList>
            <consortium name="DOE Joint Genome Institute"/>
            <person name="Ke Y.-H."/>
            <person name="Bonito G."/>
            <person name="Liao H.-L."/>
            <person name="Looney B."/>
            <person name="Rojas-Flechas A."/>
            <person name="Nash J."/>
            <person name="Hameed K."/>
            <person name="Schadt C."/>
            <person name="Martin F."/>
            <person name="Crous P.W."/>
            <person name="Miettinen O."/>
            <person name="Magnuson J.K."/>
            <person name="Labbe J."/>
            <person name="Jacobson D."/>
            <person name="Doktycz M.J."/>
            <person name="Veneault-Fourrey C."/>
            <person name="Kuo A."/>
            <person name="Mondo S."/>
            <person name="Calhoun S."/>
            <person name="Riley R."/>
            <person name="Ohm R."/>
            <person name="LaButti K."/>
            <person name="Andreopoulos B."/>
            <person name="Pangilinan J."/>
            <person name="Nolan M."/>
            <person name="Tritt A."/>
            <person name="Clum A."/>
            <person name="Lipzen A."/>
            <person name="Daum C."/>
            <person name="Barry K."/>
            <person name="Grigoriev I.V."/>
            <person name="Vilgalys R."/>
        </authorList>
    </citation>
    <scope>NUCLEOTIDE SEQUENCE</scope>
    <source>
        <strain evidence="1">PMI_201</strain>
    </source>
</reference>
<comment type="caution">
    <text evidence="1">The sequence shown here is derived from an EMBL/GenBank/DDBJ whole genome shotgun (WGS) entry which is preliminary data.</text>
</comment>
<dbReference type="EMBL" id="JAJTJA010000017">
    <property type="protein sequence ID" value="KAH8688694.1"/>
    <property type="molecule type" value="Genomic_DNA"/>
</dbReference>
<keyword evidence="2" id="KW-1185">Reference proteome</keyword>
<dbReference type="Proteomes" id="UP001201262">
    <property type="component" value="Unassembled WGS sequence"/>
</dbReference>
<dbReference type="PANTHER" id="PTHR33973">
    <property type="entry name" value="OS07G0153300 PROTEIN"/>
    <property type="match status" value="1"/>
</dbReference>
<sequence>MIDGVGALSSPSPGHRTMDHIGIAETLFSQTSILAWGTSAFVILSIYLLQARHVLRSSSRAAPKVASASSHGIQPRTTQLLPCSISHCRLFPKQHRFKYPYLSVGVPVRSPSSNWLLSVDNQPWWERGWFHVSPKDHLHRGRDGATLSENIDAYLKLQLTSSEKGLEPSDYPFIYLLTSPRFLNYAFKPASFWFLYTEDRTLTHIVAEVNNTFGERRMYLFKAPPNGSAFKNTMRKDFHVSPFSSRKGSYVLSSSDPMIKDRISLTVTLQSSKEHTKLIANWWSIGPAIDPATVSLLDYMWLIMSWGPTILTTFPKIVFEAVVLAQVHRLQVWYRPEPRETAIPRQPNANEAYLASVFAQYLEFFWAQSEEKYSVSIVPRHENNKGLPGHGTYGLLHMCIAKVEYKCQTLNLTVHSPQFYRQINTCHKLSELLEMALLDPHVENCTAWSDDAVALVSSVKDVERAMEKAKGADSGIDSWFNPYKAIWILYRQLLCARPLPGVYPYPAIPAARSDIGLRKVCPGSDKLVSELFLDSFIAQEFGIGSQLRYMAVALRLRWRTWLVGIIGGE</sequence>
<gene>
    <name evidence="1" type="ORF">BGW36DRAFT_365758</name>
</gene>
<organism evidence="1 2">
    <name type="scientific">Talaromyces proteolyticus</name>
    <dbReference type="NCBI Taxonomy" id="1131652"/>
    <lineage>
        <taxon>Eukaryota</taxon>
        <taxon>Fungi</taxon>
        <taxon>Dikarya</taxon>
        <taxon>Ascomycota</taxon>
        <taxon>Pezizomycotina</taxon>
        <taxon>Eurotiomycetes</taxon>
        <taxon>Eurotiomycetidae</taxon>
        <taxon>Eurotiales</taxon>
        <taxon>Trichocomaceae</taxon>
        <taxon>Talaromyces</taxon>
        <taxon>Talaromyces sect. Bacilispori</taxon>
    </lineage>
</organism>
<dbReference type="GeneID" id="70244973"/>
<dbReference type="InterPro" id="IPR010775">
    <property type="entry name" value="DUF1365"/>
</dbReference>
<protein>
    <recommendedName>
        <fullName evidence="3">DUF1365-domain-containing protein</fullName>
    </recommendedName>
</protein>
<dbReference type="PANTHER" id="PTHR33973:SF4">
    <property type="entry name" value="OS07G0153300 PROTEIN"/>
    <property type="match status" value="1"/>
</dbReference>
<dbReference type="RefSeq" id="XP_046065166.1">
    <property type="nucleotide sequence ID" value="XM_046214686.1"/>
</dbReference>
<dbReference type="Pfam" id="PF07103">
    <property type="entry name" value="DUF1365"/>
    <property type="match status" value="1"/>
</dbReference>
<evidence type="ECO:0008006" key="3">
    <source>
        <dbReference type="Google" id="ProtNLM"/>
    </source>
</evidence>
<evidence type="ECO:0000313" key="1">
    <source>
        <dbReference type="EMBL" id="KAH8688694.1"/>
    </source>
</evidence>
<evidence type="ECO:0000313" key="2">
    <source>
        <dbReference type="Proteomes" id="UP001201262"/>
    </source>
</evidence>
<proteinExistence type="predicted"/>
<name>A0AAD4KDV2_9EURO</name>